<dbReference type="EMBL" id="DVKS01000024">
    <property type="protein sequence ID" value="HIT40740.1"/>
    <property type="molecule type" value="Genomic_DNA"/>
</dbReference>
<feature type="chain" id="PRO_5039259454" evidence="1">
    <location>
        <begin position="29"/>
        <end position="247"/>
    </location>
</feature>
<evidence type="ECO:0000256" key="1">
    <source>
        <dbReference type="SAM" id="SignalP"/>
    </source>
</evidence>
<reference evidence="3" key="2">
    <citation type="journal article" date="2021" name="PeerJ">
        <title>Extensive microbial diversity within the chicken gut microbiome revealed by metagenomics and culture.</title>
        <authorList>
            <person name="Gilroy R."/>
            <person name="Ravi A."/>
            <person name="Getino M."/>
            <person name="Pursley I."/>
            <person name="Horton D.L."/>
            <person name="Alikhan N.F."/>
            <person name="Baker D."/>
            <person name="Gharbi K."/>
            <person name="Hall N."/>
            <person name="Watson M."/>
            <person name="Adriaenssens E.M."/>
            <person name="Foster-Nyarko E."/>
            <person name="Jarju S."/>
            <person name="Secka A."/>
            <person name="Antonio M."/>
            <person name="Oren A."/>
            <person name="Chaudhuri R.R."/>
            <person name="La Ragione R."/>
            <person name="Hildebrand F."/>
            <person name="Pallen M.J."/>
        </authorList>
    </citation>
    <scope>NUCLEOTIDE SEQUENCE</scope>
    <source>
        <strain evidence="3">CHK123-3438</strain>
    </source>
</reference>
<dbReference type="AlphaFoldDB" id="A0A9D1GGV1"/>
<dbReference type="InterPro" id="IPR010611">
    <property type="entry name" value="3D_dom"/>
</dbReference>
<name>A0A9D1GGV1_9FIRM</name>
<accession>A0A9D1GGV1</accession>
<feature type="signal peptide" evidence="1">
    <location>
        <begin position="1"/>
        <end position="28"/>
    </location>
</feature>
<dbReference type="Pfam" id="PF06725">
    <property type="entry name" value="3D"/>
    <property type="match status" value="1"/>
</dbReference>
<protein>
    <submittedName>
        <fullName evidence="3">3D domain-containing protein</fullName>
    </submittedName>
</protein>
<sequence>MKKLLLSGWKSLILSLAASAVLSFPASAASIHGEITDVNSQKITGWAWNEEDTNDVQTVEVHILQAGNPDPVKYLKATADDFSQELEDEIQDGWHMFSVKIDWSQLEGNDFKVRAYAVKDDKYYTLGDTISYSKGSGASSAPAESTAAASGSLKSLGIFTTSGYCGCEQCSKGYGLTYSGTVPQANHTISADLSLLPIGTRVQIGGVVYTVEDKGSSVNGNEIDIFYSDHNAAQAHGLQQQEVFLVQ</sequence>
<dbReference type="InterPro" id="IPR059180">
    <property type="entry name" value="3D_YorM"/>
</dbReference>
<proteinExistence type="predicted"/>
<dbReference type="GO" id="GO:0009254">
    <property type="term" value="P:peptidoglycan turnover"/>
    <property type="evidence" value="ECO:0007669"/>
    <property type="project" value="InterPro"/>
</dbReference>
<gene>
    <name evidence="3" type="ORF">IAB60_01350</name>
</gene>
<dbReference type="GO" id="GO:0004553">
    <property type="term" value="F:hydrolase activity, hydrolyzing O-glycosyl compounds"/>
    <property type="evidence" value="ECO:0007669"/>
    <property type="project" value="InterPro"/>
</dbReference>
<comment type="caution">
    <text evidence="3">The sequence shown here is derived from an EMBL/GenBank/DDBJ whole genome shotgun (WGS) entry which is preliminary data.</text>
</comment>
<organism evidence="3 4">
    <name type="scientific">Candidatus Caccovicinus merdipullorum</name>
    <dbReference type="NCBI Taxonomy" id="2840724"/>
    <lineage>
        <taxon>Bacteria</taxon>
        <taxon>Bacillati</taxon>
        <taxon>Bacillota</taxon>
        <taxon>Clostridia</taxon>
        <taxon>Eubacteriales</taxon>
        <taxon>Candidatus Caccovicinus</taxon>
    </lineage>
</organism>
<keyword evidence="1" id="KW-0732">Signal</keyword>
<dbReference type="Proteomes" id="UP000886860">
    <property type="component" value="Unassembled WGS sequence"/>
</dbReference>
<evidence type="ECO:0000313" key="4">
    <source>
        <dbReference type="Proteomes" id="UP000886860"/>
    </source>
</evidence>
<dbReference type="CDD" id="cd14667">
    <property type="entry name" value="3D_containing_proteins"/>
    <property type="match status" value="1"/>
</dbReference>
<feature type="domain" description="3D" evidence="2">
    <location>
        <begin position="188"/>
        <end position="243"/>
    </location>
</feature>
<dbReference type="GO" id="GO:0019867">
    <property type="term" value="C:outer membrane"/>
    <property type="evidence" value="ECO:0007669"/>
    <property type="project" value="InterPro"/>
</dbReference>
<reference evidence="3" key="1">
    <citation type="submission" date="2020-10" db="EMBL/GenBank/DDBJ databases">
        <authorList>
            <person name="Gilroy R."/>
        </authorList>
    </citation>
    <scope>NUCLEOTIDE SEQUENCE</scope>
    <source>
        <strain evidence="3">CHK123-3438</strain>
    </source>
</reference>
<evidence type="ECO:0000313" key="3">
    <source>
        <dbReference type="EMBL" id="HIT40740.1"/>
    </source>
</evidence>
<evidence type="ECO:0000259" key="2">
    <source>
        <dbReference type="Pfam" id="PF06725"/>
    </source>
</evidence>